<dbReference type="Gene3D" id="3.10.450.40">
    <property type="match status" value="1"/>
</dbReference>
<accession>A0A6G5QQ63</accession>
<reference evidence="1 2" key="1">
    <citation type="submission" date="2016-07" db="EMBL/GenBank/DDBJ databases">
        <title>Comparative genomics of the Campylobacter concisus group.</title>
        <authorList>
            <person name="Miller W.G."/>
            <person name="Yee E."/>
            <person name="Chapman M.H."/>
            <person name="Huynh S."/>
            <person name="Bono J.L."/>
            <person name="On S.L.W."/>
            <person name="StLeger J."/>
            <person name="Foster G."/>
            <person name="Parker C.T."/>
        </authorList>
    </citation>
    <scope>NUCLEOTIDE SEQUENCE [LARGE SCALE GENOMIC DNA]</scope>
    <source>
        <strain evidence="1 2">ATCC 33238</strain>
    </source>
</reference>
<name>A0A6G5QQ63_CAMRE</name>
<sequence length="130" mass="15315">MSLSDRVLHTLNEENADKPYRQDILNDIKENISILLNSKFDDCITIQGSSLPDMSFLNIDSHELCQLMGKEIYGLIKKYENRINIVAIDYDDSLKPWQLTFNIRYTRQNDAFKEFAIKVTFRNNRYCEVL</sequence>
<protein>
    <submittedName>
        <fullName evidence="1">Type VI secretion system, baseplate protein</fullName>
    </submittedName>
</protein>
<proteinExistence type="predicted"/>
<dbReference type="KEGG" id="crx:CRECT_2168"/>
<dbReference type="EMBL" id="CP012543">
    <property type="protein sequence ID" value="QCD47769.1"/>
    <property type="molecule type" value="Genomic_DNA"/>
</dbReference>
<dbReference type="AlphaFoldDB" id="A0A6G5QQ63"/>
<evidence type="ECO:0000313" key="2">
    <source>
        <dbReference type="Proteomes" id="UP000502377"/>
    </source>
</evidence>
<dbReference type="SUPFAM" id="SSF160719">
    <property type="entry name" value="gpW/gp25-like"/>
    <property type="match status" value="1"/>
</dbReference>
<dbReference type="Proteomes" id="UP000502377">
    <property type="component" value="Chromosome"/>
</dbReference>
<evidence type="ECO:0000313" key="1">
    <source>
        <dbReference type="EMBL" id="QCD47769.1"/>
    </source>
</evidence>
<gene>
    <name evidence="1" type="primary">tssE</name>
    <name evidence="1" type="ORF">CRECT_2168</name>
</gene>
<dbReference type="RefSeq" id="WP_002945788.1">
    <property type="nucleotide sequence ID" value="NZ_CAJPTG010000197.1"/>
</dbReference>
<organism evidence="1 2">
    <name type="scientific">Campylobacter rectus</name>
    <name type="common">Wolinella recta</name>
    <dbReference type="NCBI Taxonomy" id="203"/>
    <lineage>
        <taxon>Bacteria</taxon>
        <taxon>Pseudomonadati</taxon>
        <taxon>Campylobacterota</taxon>
        <taxon>Epsilonproteobacteria</taxon>
        <taxon>Campylobacterales</taxon>
        <taxon>Campylobacteraceae</taxon>
        <taxon>Campylobacter</taxon>
    </lineage>
</organism>